<feature type="transmembrane region" description="Helical" evidence="2">
    <location>
        <begin position="527"/>
        <end position="551"/>
    </location>
</feature>
<keyword evidence="5" id="KW-1185">Reference proteome</keyword>
<keyword evidence="1" id="KW-0677">Repeat</keyword>
<keyword evidence="2" id="KW-0812">Transmembrane</keyword>
<sequence>MSKRLYTFMFTNSTNFQVHGGNFYSVSGDVNLGIRQQQLSVHGPARGNGLGSHRYAPYDAASRFAVSAPANQHPAPPHSATNMDGPRDSTVHITTPHAVMYNTGDTGIHILHRHAALEALYNSAESFPQPQCHPETRSQLLDRLWRRMLKPQNRVIWLHGPAGAGKSAIMHTLCQQLQDAGIFGGSFFFKRGHASRGNAAALFTTLAYQLALCDPVLKSPILETIERNPSLAGTSISSQLKELVVDPCLIASNPAPRILLVDGLDECDGTVAQQEVLRSICRIFCHHALPVKIIIASRPEPDIREIFEDPSFQGLQMTRMRRSFTDVKRFLRIEFSRIHQEHRHTMAHIPTPWPSEDDLATLVETSSGYFVYAATVIRFVDDKQFRPSEQLQIILNGNSNSGDSPFEALDQLYIQILSQVPTRSRALLLDILSVISTGWMLSTRHIEQLLDLKTGDVRLTLRKLHSVLTVDDSSPVTTSHASFVEFLMIESRSTEFYIGNAERRRRLGRSVLKILTCDERLPREDHVSWFVLAVLILNHVSTIFLGCLALFGSRLLRLWTHVQICSPLSPN</sequence>
<feature type="domain" description="Nephrocystin 3-like N-terminal" evidence="3">
    <location>
        <begin position="145"/>
        <end position="298"/>
    </location>
</feature>
<dbReference type="EMBL" id="JARKIF010000033">
    <property type="protein sequence ID" value="KAJ7611256.1"/>
    <property type="molecule type" value="Genomic_DNA"/>
</dbReference>
<evidence type="ECO:0000256" key="2">
    <source>
        <dbReference type="SAM" id="Phobius"/>
    </source>
</evidence>
<organism evidence="4 5">
    <name type="scientific">Roridomyces roridus</name>
    <dbReference type="NCBI Taxonomy" id="1738132"/>
    <lineage>
        <taxon>Eukaryota</taxon>
        <taxon>Fungi</taxon>
        <taxon>Dikarya</taxon>
        <taxon>Basidiomycota</taxon>
        <taxon>Agaricomycotina</taxon>
        <taxon>Agaricomycetes</taxon>
        <taxon>Agaricomycetidae</taxon>
        <taxon>Agaricales</taxon>
        <taxon>Marasmiineae</taxon>
        <taxon>Mycenaceae</taxon>
        <taxon>Roridomyces</taxon>
    </lineage>
</organism>
<evidence type="ECO:0000256" key="1">
    <source>
        <dbReference type="ARBA" id="ARBA00022737"/>
    </source>
</evidence>
<keyword evidence="2" id="KW-0472">Membrane</keyword>
<evidence type="ECO:0000313" key="4">
    <source>
        <dbReference type="EMBL" id="KAJ7611256.1"/>
    </source>
</evidence>
<dbReference type="Gene3D" id="3.40.50.300">
    <property type="entry name" value="P-loop containing nucleotide triphosphate hydrolases"/>
    <property type="match status" value="1"/>
</dbReference>
<protein>
    <recommendedName>
        <fullName evidence="3">Nephrocystin 3-like N-terminal domain-containing protein</fullName>
    </recommendedName>
</protein>
<proteinExistence type="predicted"/>
<dbReference type="InterPro" id="IPR056884">
    <property type="entry name" value="NPHP3-like_N"/>
</dbReference>
<dbReference type="SUPFAM" id="SSF52540">
    <property type="entry name" value="P-loop containing nucleoside triphosphate hydrolases"/>
    <property type="match status" value="1"/>
</dbReference>
<dbReference type="AlphaFoldDB" id="A0AAD7FCS6"/>
<dbReference type="PANTHER" id="PTHR10039">
    <property type="entry name" value="AMELOGENIN"/>
    <property type="match status" value="1"/>
</dbReference>
<dbReference type="Proteomes" id="UP001221142">
    <property type="component" value="Unassembled WGS sequence"/>
</dbReference>
<accession>A0AAD7FCS6</accession>
<gene>
    <name evidence="4" type="ORF">FB45DRAFT_844055</name>
</gene>
<keyword evidence="2" id="KW-1133">Transmembrane helix</keyword>
<name>A0AAD7FCS6_9AGAR</name>
<evidence type="ECO:0000313" key="5">
    <source>
        <dbReference type="Proteomes" id="UP001221142"/>
    </source>
</evidence>
<dbReference type="Pfam" id="PF24883">
    <property type="entry name" value="NPHP3_N"/>
    <property type="match status" value="1"/>
</dbReference>
<comment type="caution">
    <text evidence="4">The sequence shown here is derived from an EMBL/GenBank/DDBJ whole genome shotgun (WGS) entry which is preliminary data.</text>
</comment>
<dbReference type="PANTHER" id="PTHR10039:SF17">
    <property type="entry name" value="FUNGAL STAND N-TERMINAL GOODBYE DOMAIN-CONTAINING PROTEIN-RELATED"/>
    <property type="match status" value="1"/>
</dbReference>
<reference evidence="4" key="1">
    <citation type="submission" date="2023-03" db="EMBL/GenBank/DDBJ databases">
        <title>Massive genome expansion in bonnet fungi (Mycena s.s.) driven by repeated elements and novel gene families across ecological guilds.</title>
        <authorList>
            <consortium name="Lawrence Berkeley National Laboratory"/>
            <person name="Harder C.B."/>
            <person name="Miyauchi S."/>
            <person name="Viragh M."/>
            <person name="Kuo A."/>
            <person name="Thoen E."/>
            <person name="Andreopoulos B."/>
            <person name="Lu D."/>
            <person name="Skrede I."/>
            <person name="Drula E."/>
            <person name="Henrissat B."/>
            <person name="Morin E."/>
            <person name="Kohler A."/>
            <person name="Barry K."/>
            <person name="LaButti K."/>
            <person name="Morin E."/>
            <person name="Salamov A."/>
            <person name="Lipzen A."/>
            <person name="Mereny Z."/>
            <person name="Hegedus B."/>
            <person name="Baldrian P."/>
            <person name="Stursova M."/>
            <person name="Weitz H."/>
            <person name="Taylor A."/>
            <person name="Grigoriev I.V."/>
            <person name="Nagy L.G."/>
            <person name="Martin F."/>
            <person name="Kauserud H."/>
        </authorList>
    </citation>
    <scope>NUCLEOTIDE SEQUENCE</scope>
    <source>
        <strain evidence="4">9284</strain>
    </source>
</reference>
<evidence type="ECO:0000259" key="3">
    <source>
        <dbReference type="Pfam" id="PF24883"/>
    </source>
</evidence>
<dbReference type="InterPro" id="IPR027417">
    <property type="entry name" value="P-loop_NTPase"/>
</dbReference>